<evidence type="ECO:0000259" key="5">
    <source>
        <dbReference type="Pfam" id="PF01266"/>
    </source>
</evidence>
<protein>
    <submittedName>
        <fullName evidence="6">Glycine/D-amino acid oxidase</fullName>
    </submittedName>
</protein>
<organism evidence="6 7">
    <name type="scientific">Pseudarcicella hirudinis</name>
    <dbReference type="NCBI Taxonomy" id="1079859"/>
    <lineage>
        <taxon>Bacteria</taxon>
        <taxon>Pseudomonadati</taxon>
        <taxon>Bacteroidota</taxon>
        <taxon>Cytophagia</taxon>
        <taxon>Cytophagales</taxon>
        <taxon>Flectobacillaceae</taxon>
        <taxon>Pseudarcicella</taxon>
    </lineage>
</organism>
<dbReference type="AlphaFoldDB" id="A0A1I5P1F7"/>
<comment type="similarity">
    <text evidence="2">Belongs to the DadA oxidoreductase family.</text>
</comment>
<dbReference type="InterPro" id="IPR036188">
    <property type="entry name" value="FAD/NAD-bd_sf"/>
</dbReference>
<feature type="domain" description="FAD dependent oxidoreductase" evidence="5">
    <location>
        <begin position="12"/>
        <end position="339"/>
    </location>
</feature>
<dbReference type="PANTHER" id="PTHR13847">
    <property type="entry name" value="SARCOSINE DEHYDROGENASE-RELATED"/>
    <property type="match status" value="1"/>
</dbReference>
<dbReference type="SUPFAM" id="SSF51971">
    <property type="entry name" value="Nucleotide-binding domain"/>
    <property type="match status" value="1"/>
</dbReference>
<keyword evidence="7" id="KW-1185">Reference proteome</keyword>
<comment type="cofactor">
    <cofactor evidence="1">
        <name>FAD</name>
        <dbReference type="ChEBI" id="CHEBI:57692"/>
    </cofactor>
</comment>
<dbReference type="EMBL" id="FOXH01000002">
    <property type="protein sequence ID" value="SFP27837.1"/>
    <property type="molecule type" value="Genomic_DNA"/>
</dbReference>
<evidence type="ECO:0000256" key="4">
    <source>
        <dbReference type="ARBA" id="ARBA00023002"/>
    </source>
</evidence>
<dbReference type="InterPro" id="IPR006076">
    <property type="entry name" value="FAD-dep_OxRdtase"/>
</dbReference>
<evidence type="ECO:0000256" key="1">
    <source>
        <dbReference type="ARBA" id="ARBA00001974"/>
    </source>
</evidence>
<proteinExistence type="inferred from homology"/>
<dbReference type="PANTHER" id="PTHR13847:SF286">
    <property type="entry name" value="D-AMINO ACID DEHYDROGENASE"/>
    <property type="match status" value="1"/>
</dbReference>
<dbReference type="GO" id="GO:0016491">
    <property type="term" value="F:oxidoreductase activity"/>
    <property type="evidence" value="ECO:0007669"/>
    <property type="project" value="UniProtKB-KW"/>
</dbReference>
<evidence type="ECO:0000256" key="3">
    <source>
        <dbReference type="ARBA" id="ARBA00022630"/>
    </source>
</evidence>
<evidence type="ECO:0000313" key="7">
    <source>
        <dbReference type="Proteomes" id="UP000199306"/>
    </source>
</evidence>
<name>A0A1I5P1F7_9BACT</name>
<dbReference type="GO" id="GO:0005737">
    <property type="term" value="C:cytoplasm"/>
    <property type="evidence" value="ECO:0007669"/>
    <property type="project" value="TreeGrafter"/>
</dbReference>
<reference evidence="6 7" key="1">
    <citation type="submission" date="2016-10" db="EMBL/GenBank/DDBJ databases">
        <authorList>
            <person name="de Groot N.N."/>
        </authorList>
    </citation>
    <scope>NUCLEOTIDE SEQUENCE [LARGE SCALE GENOMIC DNA]</scope>
    <source>
        <strain evidence="7">E92,LMG 26720,CCM 7988</strain>
    </source>
</reference>
<gene>
    <name evidence="6" type="ORF">SAMN04515674_102225</name>
</gene>
<keyword evidence="3" id="KW-0285">Flavoprotein</keyword>
<evidence type="ECO:0000256" key="2">
    <source>
        <dbReference type="ARBA" id="ARBA00009410"/>
    </source>
</evidence>
<dbReference type="Gene3D" id="3.30.9.10">
    <property type="entry name" value="D-Amino Acid Oxidase, subunit A, domain 2"/>
    <property type="match status" value="1"/>
</dbReference>
<keyword evidence="4" id="KW-0560">Oxidoreductase</keyword>
<evidence type="ECO:0000313" key="6">
    <source>
        <dbReference type="EMBL" id="SFP27837.1"/>
    </source>
</evidence>
<dbReference type="Pfam" id="PF01266">
    <property type="entry name" value="DAO"/>
    <property type="match status" value="1"/>
</dbReference>
<sequence length="362" mass="41155">MGNIQESLEYVDFIIVGQGLAGTVLANALQEAGQTVRIFNNAELPSSSRVAAGIFNPVTGRKLVKTWLADDIFPFLEKYYAKLENRFGQKFFHEIPIYRPFPNEEVRRFFQNEEIIREFEAFATIEFENSKYQGIVNNELGGVTTSHSGWVDLNTFLDVFKAYFSSKDMLVNQAFEIESIQLTEDNLVIYKGLKADKLIFCEGFHGKDNPFFNWLPFNPVKGEVLEVEIEGVHLQEIINQGAFVVPLPDGRYKVGATYSWHELDWISTIQAREELTLKYGKLLKPPFKFIAQKAGVRPATKDRRPLIGLHPAFKQLGIFNGLGSKGVSLAPYFAKHFTEFLTEEKELASEVNINRFASLYLA</sequence>
<dbReference type="RefSeq" id="WP_177219297.1">
    <property type="nucleotide sequence ID" value="NZ_FOXH01000002.1"/>
</dbReference>
<dbReference type="Proteomes" id="UP000199306">
    <property type="component" value="Unassembled WGS sequence"/>
</dbReference>
<dbReference type="STRING" id="1079859.SAMN04515674_102225"/>
<accession>A0A1I5P1F7</accession>
<dbReference type="Gene3D" id="3.50.50.60">
    <property type="entry name" value="FAD/NAD(P)-binding domain"/>
    <property type="match status" value="1"/>
</dbReference>